<organism evidence="3 4">
    <name type="scientific">Marinococcus luteus</name>
    <dbReference type="NCBI Taxonomy" id="1122204"/>
    <lineage>
        <taxon>Bacteria</taxon>
        <taxon>Bacillati</taxon>
        <taxon>Bacillota</taxon>
        <taxon>Bacilli</taxon>
        <taxon>Bacillales</taxon>
        <taxon>Bacillaceae</taxon>
        <taxon>Marinococcus</taxon>
    </lineage>
</organism>
<dbReference type="RefSeq" id="WP_022793775.1">
    <property type="nucleotide sequence ID" value="NZ_FNNC01000001.1"/>
</dbReference>
<name>A0A1H2S9L8_9BACI</name>
<accession>A0A1H2S9L8</accession>
<evidence type="ECO:0000313" key="3">
    <source>
        <dbReference type="EMBL" id="SDW28307.1"/>
    </source>
</evidence>
<evidence type="ECO:0000256" key="2">
    <source>
        <dbReference type="SAM" id="Phobius"/>
    </source>
</evidence>
<dbReference type="STRING" id="1122204.SAMN05421781_1085"/>
<keyword evidence="2" id="KW-1133">Transmembrane helix</keyword>
<feature type="coiled-coil region" evidence="1">
    <location>
        <begin position="91"/>
        <end position="118"/>
    </location>
</feature>
<proteinExistence type="predicted"/>
<evidence type="ECO:0000256" key="1">
    <source>
        <dbReference type="SAM" id="Coils"/>
    </source>
</evidence>
<dbReference type="Proteomes" id="UP000199488">
    <property type="component" value="Unassembled WGS sequence"/>
</dbReference>
<keyword evidence="2" id="KW-0812">Transmembrane</keyword>
<gene>
    <name evidence="3" type="ORF">SAMN05421781_1085</name>
</gene>
<evidence type="ECO:0000313" key="4">
    <source>
        <dbReference type="Proteomes" id="UP000199488"/>
    </source>
</evidence>
<sequence>MDLKSLFAGIFTGSLASSLIILFTTPASGPAVRHSIKHSEWNRPGLKSSTNKSAMEDWQYAATEGFQAFDVLTKEMKKTYKRYKQEVEPEVASIQEQVKEISDSISQLNKQIKKETRRS</sequence>
<keyword evidence="2" id="KW-0472">Membrane</keyword>
<dbReference type="OrthoDB" id="2989636at2"/>
<reference evidence="3 4" key="1">
    <citation type="submission" date="2016-10" db="EMBL/GenBank/DDBJ databases">
        <authorList>
            <person name="de Groot N.N."/>
        </authorList>
    </citation>
    <scope>NUCLEOTIDE SEQUENCE [LARGE SCALE GENOMIC DNA]</scope>
    <source>
        <strain evidence="3 4">DSM 23126</strain>
    </source>
</reference>
<feature type="transmembrane region" description="Helical" evidence="2">
    <location>
        <begin position="6"/>
        <end position="27"/>
    </location>
</feature>
<dbReference type="EMBL" id="FNNC01000001">
    <property type="protein sequence ID" value="SDW28307.1"/>
    <property type="molecule type" value="Genomic_DNA"/>
</dbReference>
<protein>
    <submittedName>
        <fullName evidence="3">Gas vesicle protein</fullName>
    </submittedName>
</protein>
<dbReference type="AlphaFoldDB" id="A0A1H2S9L8"/>
<keyword evidence="1" id="KW-0175">Coiled coil</keyword>
<keyword evidence="4" id="KW-1185">Reference proteome</keyword>